<dbReference type="GeneID" id="19327324"/>
<dbReference type="EMBL" id="KB933248">
    <property type="protein sequence ID" value="EON97868.1"/>
    <property type="molecule type" value="Genomic_DNA"/>
</dbReference>
<accession>R8BEZ1</accession>
<keyword evidence="3" id="KW-0560">Oxidoreductase</keyword>
<evidence type="ECO:0000256" key="1">
    <source>
        <dbReference type="ARBA" id="ARBA00006484"/>
    </source>
</evidence>
<dbReference type="Gene3D" id="3.40.50.720">
    <property type="entry name" value="NAD(P)-binding Rossmann-like Domain"/>
    <property type="match status" value="1"/>
</dbReference>
<evidence type="ECO:0000313" key="5">
    <source>
        <dbReference type="Proteomes" id="UP000014074"/>
    </source>
</evidence>
<dbReference type="Pfam" id="PF00106">
    <property type="entry name" value="adh_short"/>
    <property type="match status" value="1"/>
</dbReference>
<dbReference type="GO" id="GO:0016491">
    <property type="term" value="F:oxidoreductase activity"/>
    <property type="evidence" value="ECO:0007669"/>
    <property type="project" value="UniProtKB-KW"/>
</dbReference>
<evidence type="ECO:0000313" key="4">
    <source>
        <dbReference type="EMBL" id="EON97868.1"/>
    </source>
</evidence>
<reference evidence="5" key="1">
    <citation type="journal article" date="2013" name="Genome Announc.">
        <title>Draft genome sequence of the ascomycete Phaeoacremonium aleophilum strain UCR-PA7, a causal agent of the esca disease complex in grapevines.</title>
        <authorList>
            <person name="Blanco-Ulate B."/>
            <person name="Rolshausen P."/>
            <person name="Cantu D."/>
        </authorList>
    </citation>
    <scope>NUCLEOTIDE SEQUENCE [LARGE SCALE GENOMIC DNA]</scope>
    <source>
        <strain evidence="5">UCR-PA7</strain>
    </source>
</reference>
<dbReference type="PANTHER" id="PTHR24320:SF236">
    <property type="entry name" value="SHORT-CHAIN DEHYDROGENASE-RELATED"/>
    <property type="match status" value="1"/>
</dbReference>
<protein>
    <submittedName>
        <fullName evidence="4">Putative short-chain dehydrogenase protein</fullName>
    </submittedName>
</protein>
<dbReference type="OrthoDB" id="191139at2759"/>
<proteinExistence type="inferred from homology"/>
<evidence type="ECO:0000256" key="3">
    <source>
        <dbReference type="ARBA" id="ARBA00023002"/>
    </source>
</evidence>
<dbReference type="RefSeq" id="XP_007917374.1">
    <property type="nucleotide sequence ID" value="XM_007919183.1"/>
</dbReference>
<sequence>MSRICMASGVGKEVTQILYAKNAKVYLAARSEEKTLEAIESIKATVPNSSGELIYLRLDLADLTTIKASAQEFLEKETKLHVLFNNAGVGYPKQGSKTKQGYELQLGVNCVVAPWGRFWTLTKVLVNASKTTAEGGTELARQFWDWTEAQVNPYL</sequence>
<gene>
    <name evidence="4" type="ORF">UCRPA7_6646</name>
</gene>
<evidence type="ECO:0000256" key="2">
    <source>
        <dbReference type="ARBA" id="ARBA00022857"/>
    </source>
</evidence>
<dbReference type="Proteomes" id="UP000014074">
    <property type="component" value="Unassembled WGS sequence"/>
</dbReference>
<dbReference type="InterPro" id="IPR036291">
    <property type="entry name" value="NAD(P)-bd_dom_sf"/>
</dbReference>
<keyword evidence="5" id="KW-1185">Reference proteome</keyword>
<name>R8BEZ1_PHAM7</name>
<dbReference type="SUPFAM" id="SSF51735">
    <property type="entry name" value="NAD(P)-binding Rossmann-fold domains"/>
    <property type="match status" value="1"/>
</dbReference>
<dbReference type="KEGG" id="tmn:UCRPA7_6646"/>
<organism evidence="4 5">
    <name type="scientific">Phaeoacremonium minimum (strain UCR-PA7)</name>
    <name type="common">Esca disease fungus</name>
    <name type="synonym">Togninia minima</name>
    <dbReference type="NCBI Taxonomy" id="1286976"/>
    <lineage>
        <taxon>Eukaryota</taxon>
        <taxon>Fungi</taxon>
        <taxon>Dikarya</taxon>
        <taxon>Ascomycota</taxon>
        <taxon>Pezizomycotina</taxon>
        <taxon>Sordariomycetes</taxon>
        <taxon>Sordariomycetidae</taxon>
        <taxon>Togniniales</taxon>
        <taxon>Togniniaceae</taxon>
        <taxon>Phaeoacremonium</taxon>
    </lineage>
</organism>
<dbReference type="eggNOG" id="KOG1208">
    <property type="taxonomic scope" value="Eukaryota"/>
</dbReference>
<keyword evidence="2" id="KW-0521">NADP</keyword>
<dbReference type="HOGENOM" id="CLU_1696737_0_0_1"/>
<dbReference type="InterPro" id="IPR002347">
    <property type="entry name" value="SDR_fam"/>
</dbReference>
<dbReference type="AlphaFoldDB" id="R8BEZ1"/>
<dbReference type="PANTHER" id="PTHR24320">
    <property type="entry name" value="RETINOL DEHYDROGENASE"/>
    <property type="match status" value="1"/>
</dbReference>
<comment type="similarity">
    <text evidence="1">Belongs to the short-chain dehydrogenases/reductases (SDR) family.</text>
</comment>